<dbReference type="RefSeq" id="WP_054196647.1">
    <property type="nucleotide sequence ID" value="NZ_CABMKQ010000006.1"/>
</dbReference>
<dbReference type="SUPFAM" id="SSF53067">
    <property type="entry name" value="Actin-like ATPase domain"/>
    <property type="match status" value="2"/>
</dbReference>
<dbReference type="PANTHER" id="PTHR30005:SF0">
    <property type="entry name" value="RETROGRADE REGULATION PROTEIN 2"/>
    <property type="match status" value="1"/>
</dbReference>
<feature type="domain" description="Ppx/GppA phosphatase N-terminal" evidence="1">
    <location>
        <begin position="37"/>
        <end position="286"/>
    </location>
</feature>
<dbReference type="Proteomes" id="UP000066049">
    <property type="component" value="Chromosome"/>
</dbReference>
<dbReference type="Pfam" id="PF02541">
    <property type="entry name" value="Ppx-GppA"/>
    <property type="match status" value="1"/>
</dbReference>
<evidence type="ECO:0000313" key="3">
    <source>
        <dbReference type="Proteomes" id="UP000066049"/>
    </source>
</evidence>
<dbReference type="GeneID" id="28662647"/>
<dbReference type="Gene3D" id="3.30.420.40">
    <property type="match status" value="1"/>
</dbReference>
<name>A0A0M4TBH1_9BACT</name>
<accession>A0A0M4TBH1</accession>
<sequence length="300" mass="33607">MVIAIDLGSNTFRVALVKKKQNGFSNEQIYEKIVGAARGLNESGKIADESKNRLFKAISEAKSKFDFDKFTCVAVATEAFRVASNSEEIFSEIREKFGINFHLISGEAEAKLTFLGVQNAFRKLGISKNFSIIDIGGASSEIGEDGNFMSFKFGIITFFEKFKTLDLMQENAKIYTKDAREFLNSLKNRFIVLTSGVPTTITALRLGLNYENYDPKKVSGYELKNDDLAWFVNELLKMDDKSADLAVGRNRKYPLIAGTLLLEELLSKQEVKFLVIDDGLREGVGVAYLQGKFQEIITNF</sequence>
<dbReference type="AlphaFoldDB" id="A0A0M4TBH1"/>
<reference evidence="3" key="1">
    <citation type="submission" date="2015-08" db="EMBL/GenBank/DDBJ databases">
        <title>Comparative genomics of the Campylobacter concisus group.</title>
        <authorList>
            <person name="Miller W.G."/>
            <person name="Yee E."/>
            <person name="Chapman M.H."/>
            <person name="Huynh S."/>
            <person name="Bono J.L."/>
            <person name="On S.L.W."/>
            <person name="St Leger J."/>
            <person name="Foster G."/>
            <person name="Parker C.T."/>
        </authorList>
    </citation>
    <scope>NUCLEOTIDE SEQUENCE [LARGE SCALE GENOMIC DNA]</scope>
    <source>
        <strain evidence="3">ATCC 33237</strain>
    </source>
</reference>
<proteinExistence type="predicted"/>
<dbReference type="PATRIC" id="fig|199.248.peg.1003"/>
<evidence type="ECO:0000259" key="1">
    <source>
        <dbReference type="Pfam" id="PF02541"/>
    </source>
</evidence>
<organism evidence="2 3">
    <name type="scientific">Campylobacter concisus</name>
    <dbReference type="NCBI Taxonomy" id="199"/>
    <lineage>
        <taxon>Bacteria</taxon>
        <taxon>Pseudomonadati</taxon>
        <taxon>Campylobacterota</taxon>
        <taxon>Epsilonproteobacteria</taxon>
        <taxon>Campylobacterales</taxon>
        <taxon>Campylobacteraceae</taxon>
        <taxon>Campylobacter</taxon>
    </lineage>
</organism>
<dbReference type="InterPro" id="IPR050273">
    <property type="entry name" value="GppA/Ppx_hydrolase"/>
</dbReference>
<dbReference type="InterPro" id="IPR003695">
    <property type="entry name" value="Ppx_GppA_N"/>
</dbReference>
<gene>
    <name evidence="2" type="ORF">CCON33237_0970</name>
</gene>
<dbReference type="CDD" id="cd24054">
    <property type="entry name" value="ASKHA_NBD_AaPPX-GppA_MtPPX2-like"/>
    <property type="match status" value="1"/>
</dbReference>
<dbReference type="PANTHER" id="PTHR30005">
    <property type="entry name" value="EXOPOLYPHOSPHATASE"/>
    <property type="match status" value="1"/>
</dbReference>
<dbReference type="Gene3D" id="3.30.420.150">
    <property type="entry name" value="Exopolyphosphatase. Domain 2"/>
    <property type="match status" value="1"/>
</dbReference>
<dbReference type="InterPro" id="IPR043129">
    <property type="entry name" value="ATPase_NBD"/>
</dbReference>
<evidence type="ECO:0000313" key="2">
    <source>
        <dbReference type="EMBL" id="ALF47649.1"/>
    </source>
</evidence>
<dbReference type="GO" id="GO:0016462">
    <property type="term" value="F:pyrophosphatase activity"/>
    <property type="evidence" value="ECO:0007669"/>
    <property type="project" value="TreeGrafter"/>
</dbReference>
<protein>
    <submittedName>
        <fullName evidence="2">Exopolyphosphatase, Ppx/GppA family</fullName>
    </submittedName>
</protein>
<dbReference type="KEGG" id="ccoc:CCON33237_0970"/>
<dbReference type="EMBL" id="CP012541">
    <property type="protein sequence ID" value="ALF47649.1"/>
    <property type="molecule type" value="Genomic_DNA"/>
</dbReference>